<accession>A0A448ZYU6</accession>
<proteinExistence type="inferred from homology"/>
<dbReference type="InterPro" id="IPR050250">
    <property type="entry name" value="Macrolide_Exporter_MacB"/>
</dbReference>
<evidence type="ECO:0000256" key="7">
    <source>
        <dbReference type="SAM" id="Phobius"/>
    </source>
</evidence>
<feature type="transmembrane region" description="Helical" evidence="7">
    <location>
        <begin position="2772"/>
        <end position="2795"/>
    </location>
</feature>
<comment type="similarity">
    <text evidence="6">Belongs to the ABC-4 integral membrane protein family.</text>
</comment>
<evidence type="ECO:0000256" key="3">
    <source>
        <dbReference type="ARBA" id="ARBA00022692"/>
    </source>
</evidence>
<feature type="transmembrane region" description="Helical" evidence="7">
    <location>
        <begin position="1907"/>
        <end position="1927"/>
    </location>
</feature>
<keyword evidence="9" id="KW-0614">Plasmid</keyword>
<gene>
    <name evidence="9" type="ORF">NCTC10113_01219</name>
</gene>
<evidence type="ECO:0000256" key="1">
    <source>
        <dbReference type="ARBA" id="ARBA00004651"/>
    </source>
</evidence>
<feature type="transmembrane region" description="Helical" evidence="7">
    <location>
        <begin position="1951"/>
        <end position="1978"/>
    </location>
</feature>
<dbReference type="EMBL" id="LR214939">
    <property type="protein sequence ID" value="VEU56315.1"/>
    <property type="molecule type" value="Genomic_DNA"/>
</dbReference>
<feature type="transmembrane region" description="Helical" evidence="7">
    <location>
        <begin position="20"/>
        <end position="37"/>
    </location>
</feature>
<feature type="transmembrane region" description="Helical" evidence="7">
    <location>
        <begin position="1998"/>
        <end position="2021"/>
    </location>
</feature>
<keyword evidence="5 7" id="KW-0472">Membrane</keyword>
<feature type="domain" description="ABC3 transporter permease C-terminal" evidence="8">
    <location>
        <begin position="1911"/>
        <end position="2021"/>
    </location>
</feature>
<dbReference type="RefSeq" id="WP_024544096.1">
    <property type="nucleotide sequence ID" value="NZ_LR214938.2"/>
</dbReference>
<keyword evidence="3 7" id="KW-0812">Transmembrane</keyword>
<evidence type="ECO:0000259" key="8">
    <source>
        <dbReference type="Pfam" id="PF02687"/>
    </source>
</evidence>
<reference evidence="9" key="1">
    <citation type="submission" date="2019-01" db="EMBL/GenBank/DDBJ databases">
        <authorList>
            <consortium name="Pathogen Informatics"/>
        </authorList>
    </citation>
    <scope>NUCLEOTIDE SEQUENCE [LARGE SCALE GENOMIC DNA]</scope>
    <source>
        <strain evidence="9">NCTC10113</strain>
    </source>
</reference>
<keyword evidence="4 7" id="KW-1133">Transmembrane helix</keyword>
<evidence type="ECO:0000256" key="2">
    <source>
        <dbReference type="ARBA" id="ARBA00022475"/>
    </source>
</evidence>
<evidence type="ECO:0000256" key="4">
    <source>
        <dbReference type="ARBA" id="ARBA00022989"/>
    </source>
</evidence>
<comment type="subcellular location">
    <subcellularLocation>
        <location evidence="1">Cell membrane</location>
        <topology evidence="1">Multi-pass membrane protein</topology>
    </subcellularLocation>
</comment>
<dbReference type="GO" id="GO:0005886">
    <property type="term" value="C:plasma membrane"/>
    <property type="evidence" value="ECO:0007669"/>
    <property type="project" value="UniProtKB-SubCell"/>
</dbReference>
<keyword evidence="2" id="KW-1003">Cell membrane</keyword>
<protein>
    <submittedName>
        <fullName evidence="9">Uncharacterized ABC transporter permease MG468 homolog</fullName>
    </submittedName>
</protein>
<feature type="transmembrane region" description="Helical" evidence="7">
    <location>
        <begin position="2726"/>
        <end position="2752"/>
    </location>
</feature>
<dbReference type="PANTHER" id="PTHR30572:SF4">
    <property type="entry name" value="ABC TRANSPORTER PERMEASE YTRF"/>
    <property type="match status" value="1"/>
</dbReference>
<dbReference type="InterPro" id="IPR003838">
    <property type="entry name" value="ABC3_permease_C"/>
</dbReference>
<evidence type="ECO:0000313" key="9">
    <source>
        <dbReference type="EMBL" id="VEU56315.1"/>
    </source>
</evidence>
<geneLocation type="plasmid" evidence="9">
    <name>2</name>
</geneLocation>
<feature type="transmembrane region" description="Helical" evidence="7">
    <location>
        <begin position="2681"/>
        <end position="2705"/>
    </location>
</feature>
<name>A0A448ZYU6_METSV</name>
<dbReference type="GO" id="GO:0022857">
    <property type="term" value="F:transmembrane transporter activity"/>
    <property type="evidence" value="ECO:0007669"/>
    <property type="project" value="TreeGrafter"/>
</dbReference>
<sequence>MGRLFKEVFKSLARNKVTLICLTILIFLTSGIFTLFFDIKTSYTNTINSYDKISRLHDLSVDLDVNSSGLAPNGGFDQIDDKNKSSKTASKFKWTTADNSVDFSLTFPQGSEKFIQLKANMFGASTPNFSHPDYYIKAQDFMDFFLKSKKTGSGIEFEINKYDALSNIKESQNVTFDHAKKFSLSGNHEYKFDLYKKEGNSFIPLTNKITATKDDTFNLDKEMSLNDITRISYTGDGKGEYAINPISMYLNVKTKEATFDISKYNEWKSKGLAYVLSGDDVLKALGFEKQNDQWKYKATNQANADLKLQSPTSTDNDIKGTDKLISTFKLKNYLQDKNLSVDEYITETVFKSTGTKTDYELPKEWIRRHRKIGSYNWNRYVMNWNEADNEKDSNWKGSYFKFIRYLKDELPDVYNELKYFSVWTKTIEHKYLFGNQDNNQEKAESETTKINYGKDEHKHQFENPWSGTPLSQLVDRNWQNINYSNIDDIEKAIDKKYKEALDDPTKIDFKNYIEAKLKKITDTNEFKSKQNTIHDGTLEYARKVIIEELIKEVGRENLGIRQTMTVETVNESDSSKNVFHFINTGDEQTRIRGLIQNVGKMQNEHFRKTILSSSISNKNTDDFILKPTDPNLIKKIPSVYTKEIIKAIFDNYTPDPNYFTPDIRFESYYDFYEKTQIPRLMTNKKLLALTTAETENTSRGASLVGAIALASKDKYIFLKKGKLDEYSNNEVWMKALIANAKDYMTLDELYDYLVANNYTIRGEIGKNGWAWVNPQYKNAYSLPVAFGAINSQITNDIIQNKTIRTLLNAAKEVILESDLGKVLSSDDVELIADAAISAIEKNDYHTLLATSKSNSNLLLKVLFDLLNNVLENVNGRAANNYKYLNIGGNLFMQNVFTKIINYFKDKYESSISNDGIQIANTKLASEFKKILGLFNIDFNIIPGLNIGFAKLFDYLKENGVSQIFDVLKELINALDFEKFSNSIQDWYKQHPYRNFGATNVEYWVLSRDRIIANFIKSIDDYKFKTALKSFISLVDFNKILNPHLESSLFKKWEKNTKQSQQEINDMKSFFERLSTKKAINNSTTDNYYNNINEGLTELFNIIDVNKFASALESSIRHIKHPVQANGKVYENFNTEALNDIEYLASFISSITQGDNTNINGKVYALQDAIIKILNLSNEVEHSAIFDKLKLNMPKKSDSKISIFDILNLTKFDLFSNLNSSPNQNKVDESTINPFDLSKIKNILAKVESAIENNKKVSLTEMELKFLKDNVMVQEDELSTLSKIKEKLQNYITLVSKLYQSKTDGYNLDDDINAQTYGDLAFKSMQFDKNTTIQNKALLETLHSTIGNLLKNTLKLMSGNDARFANNAMNLFSIWIKLAYEFSNIGETTTYTRKNLETGVNEQITEIKRDLTLAQISNILQGLLELTQKDEIASLMKNYEKVINKIPGIGILGSDNQYNSKTLSLAYAHAETSLAAKLLENAIKNGSEFTNFFTNLKNNGIKDKTIENIKNLLLKHKTEFTYSLGYVASQSGNIEGTIPTNYLSVIKEFVKSFLPSENANKLQPLANSYYDLELLYKLALDSSKTSEILSVLNVSRALLNPLLMMSFPQVFASYLLSNNPNEGNIAYAIKQLFGNLNNLSTREIQELITPLFDKFVPSRKILSEQSDANIRLDMSYFSYIVNRKFKDKDDKDFILWDINITQALKKLLARIIEPISIYNYISYTDAGAYLAKVNYGYLSKNKKEVYQGDVSKYLSSPIEMERFIKSLPDKYKVKINSIEYLIIGEETTVDYLYPVTNEENLQVDTKNQALLYVNQKGFDRMRSAYPTFALKEYVLTKAPSQKGKFGKTIYEKGKSPTELRDKFNKFVSSITGSNTKKAYLNNETDPINPERMIRVITVRKIVDTIRNATIYLITLLIVLIAFIVYFIIKRYIEARNKVIGILRAQGYKTTEIALSFCAFGWIPTGVGCLFGYIVGLLLQKPTMNIFSSYWTLQNVAIPFHWFTMLITIIIPLIAVSALIFIITQISVKRKAIELMSGLVEVSIGNISQKISSIFRRATIKFKYILAMAINNFWKLISLMLAFSTTSLISMFFMSSNNTFNKSISQTYQHRNYRYKLDLESPTTEGGPYIPYNRNDIERYLYVPNDLAGGSSTTSGSQLDYANPNFLRPGYSFNTDVIQRRYDPTVLTKSSLDILMDLSVELSPWDITYANMPETQRARIAEIFKRVLSKMEATQNIFTSNANNTGPDGKICVIDPKKYLADKKAGKLEDLTNRKSYFAYMSGNGIDSSDDAKNKKFKFVEWDPNLQQYLKPIDVTTAKYRQEYRNFLVNAYKKIDLLDFFVSFAGIYWNENSNEKYTYASTEINGKNHRFYGYDVESRFIRAYSAYGEDLTKKLANYNWSKNEPIPLLINQVVAKQFNLGEGSELSAEMLNHVDRFAWRSLNLDESHKPKTKYTFKVIGISNTYINNEFITRKDILDKILGYDTLSKRLQDARKEELQALLLKNPKNAAQITKAFNKKYEAFNGILSNDKTPVQTIDTLTTYSSLGYWGAMSSYDVDNEPDSSIWDFFRRIFVSDPSQKFVSVYEHIVNSYNEAHNTNLDYKETLKKLMNVDDAKLEYYRTTPLNPNPSDLKAAREILTKFFGSEQSSIYGKNIMYGSSFNVDSKDIEAGFISGISSTANTVLTWFIIISFIIAIIILVVITNIMITSNQRSIATFSVLGYTNSERVFLFFFNFVPIILMACVLMIPVTYGLIALFNHFMLATSQTVLPLSLSISSIILSAAVCLGIFTITSIATWKALNKEKPIDILKGK</sequence>
<dbReference type="Pfam" id="PF02687">
    <property type="entry name" value="FtsX"/>
    <property type="match status" value="2"/>
</dbReference>
<feature type="transmembrane region" description="Helical" evidence="7">
    <location>
        <begin position="2071"/>
        <end position="2092"/>
    </location>
</feature>
<feature type="domain" description="ABC3 transporter permease C-terminal" evidence="8">
    <location>
        <begin position="2685"/>
        <end position="2802"/>
    </location>
</feature>
<organism evidence="9">
    <name type="scientific">Metamycoplasma salivarium</name>
    <name type="common">Mycoplasma salivarium</name>
    <dbReference type="NCBI Taxonomy" id="2124"/>
    <lineage>
        <taxon>Bacteria</taxon>
        <taxon>Bacillati</taxon>
        <taxon>Mycoplasmatota</taxon>
        <taxon>Mycoplasmoidales</taxon>
        <taxon>Metamycoplasmataceae</taxon>
        <taxon>Metamycoplasma</taxon>
    </lineage>
</organism>
<evidence type="ECO:0000256" key="5">
    <source>
        <dbReference type="ARBA" id="ARBA00023136"/>
    </source>
</evidence>
<dbReference type="PANTHER" id="PTHR30572">
    <property type="entry name" value="MEMBRANE COMPONENT OF TRANSPORTER-RELATED"/>
    <property type="match status" value="1"/>
</dbReference>
<evidence type="ECO:0000256" key="6">
    <source>
        <dbReference type="ARBA" id="ARBA00038076"/>
    </source>
</evidence>